<sequence>MWTLYNGNPDKYLVPIDFVTMSTFAGQSLLFFAGIFLAYYPKFWNQIPFSKYVTAIGGLGFVLTLYVIGWFQESRVDHGTNHWQGKLLFFIVLPFFIVLLFQGLMSQRTYLQQFLSSKVMVLLGNASFAFYLVHISYVNLKLKSFVFFPDRNFILLWLVSIALYYGFEKPIYDWYRKKRS</sequence>
<evidence type="ECO:0000256" key="1">
    <source>
        <dbReference type="SAM" id="Phobius"/>
    </source>
</evidence>
<feature type="transmembrane region" description="Helical" evidence="1">
    <location>
        <begin position="12"/>
        <end position="40"/>
    </location>
</feature>
<evidence type="ECO:0000313" key="2">
    <source>
        <dbReference type="EMBL" id="GAA4079225.1"/>
    </source>
</evidence>
<comment type="caution">
    <text evidence="2">The sequence shown here is derived from an EMBL/GenBank/DDBJ whole genome shotgun (WGS) entry which is preliminary data.</text>
</comment>
<name>A0ABP7W2T3_9FLAO</name>
<dbReference type="Proteomes" id="UP001500367">
    <property type="component" value="Unassembled WGS sequence"/>
</dbReference>
<evidence type="ECO:0000313" key="3">
    <source>
        <dbReference type="Proteomes" id="UP001500367"/>
    </source>
</evidence>
<keyword evidence="1" id="KW-0472">Membrane</keyword>
<feature type="transmembrane region" description="Helical" evidence="1">
    <location>
        <begin position="83"/>
        <end position="102"/>
    </location>
</feature>
<dbReference type="EMBL" id="BAABCT010000009">
    <property type="protein sequence ID" value="GAA4079225.1"/>
    <property type="molecule type" value="Genomic_DNA"/>
</dbReference>
<protein>
    <recommendedName>
        <fullName evidence="4">Acyltransferase 3 domain-containing protein</fullName>
    </recommendedName>
</protein>
<gene>
    <name evidence="2" type="ORF">GCM10022389_26560</name>
</gene>
<proteinExistence type="predicted"/>
<keyword evidence="3" id="KW-1185">Reference proteome</keyword>
<keyword evidence="1" id="KW-0812">Transmembrane</keyword>
<keyword evidence="1" id="KW-1133">Transmembrane helix</keyword>
<reference evidence="3" key="1">
    <citation type="journal article" date="2019" name="Int. J. Syst. Evol. Microbiol.">
        <title>The Global Catalogue of Microorganisms (GCM) 10K type strain sequencing project: providing services to taxonomists for standard genome sequencing and annotation.</title>
        <authorList>
            <consortium name="The Broad Institute Genomics Platform"/>
            <consortium name="The Broad Institute Genome Sequencing Center for Infectious Disease"/>
            <person name="Wu L."/>
            <person name="Ma J."/>
        </authorList>
    </citation>
    <scope>NUCLEOTIDE SEQUENCE [LARGE SCALE GENOMIC DNA]</scope>
    <source>
        <strain evidence="3">JCM 17069</strain>
    </source>
</reference>
<feature type="transmembrane region" description="Helical" evidence="1">
    <location>
        <begin position="153"/>
        <end position="172"/>
    </location>
</feature>
<organism evidence="2 3">
    <name type="scientific">Flavobacterium cheonanense</name>
    <dbReference type="NCBI Taxonomy" id="706183"/>
    <lineage>
        <taxon>Bacteria</taxon>
        <taxon>Pseudomonadati</taxon>
        <taxon>Bacteroidota</taxon>
        <taxon>Flavobacteriia</taxon>
        <taxon>Flavobacteriales</taxon>
        <taxon>Flavobacteriaceae</taxon>
        <taxon>Flavobacterium</taxon>
    </lineage>
</organism>
<evidence type="ECO:0008006" key="4">
    <source>
        <dbReference type="Google" id="ProtNLM"/>
    </source>
</evidence>
<accession>A0ABP7W2T3</accession>
<feature type="transmembrane region" description="Helical" evidence="1">
    <location>
        <begin position="114"/>
        <end position="133"/>
    </location>
</feature>
<feature type="transmembrane region" description="Helical" evidence="1">
    <location>
        <begin position="52"/>
        <end position="71"/>
    </location>
</feature>